<dbReference type="Proteomes" id="UP000746751">
    <property type="component" value="Unassembled WGS sequence"/>
</dbReference>
<gene>
    <name evidence="1" type="ORF">K8U80_03065</name>
</gene>
<protein>
    <submittedName>
        <fullName evidence="1">Uncharacterized protein</fullName>
    </submittedName>
</protein>
<sequence length="55" mass="6322">MKKSYMTPEFAVFEVRADERFTAQCTDSVDIGNWDNPTECIVTRGDGPKVWFMNS</sequence>
<reference evidence="1" key="1">
    <citation type="journal article" date="2021" name="PeerJ">
        <title>Extensive microbial diversity within the chicken gut microbiome revealed by metagenomics and culture.</title>
        <authorList>
            <person name="Gilroy R."/>
            <person name="Ravi A."/>
            <person name="Getino M."/>
            <person name="Pursley I."/>
            <person name="Horton D.L."/>
            <person name="Alikhan N.F."/>
            <person name="Baker D."/>
            <person name="Gharbi K."/>
            <person name="Hall N."/>
            <person name="Watson M."/>
            <person name="Adriaenssens E.M."/>
            <person name="Foster-Nyarko E."/>
            <person name="Jarju S."/>
            <person name="Secka A."/>
            <person name="Antonio M."/>
            <person name="Oren A."/>
            <person name="Chaudhuri R.R."/>
            <person name="La Ragione R."/>
            <person name="Hildebrand F."/>
            <person name="Pallen M.J."/>
        </authorList>
    </citation>
    <scope>NUCLEOTIDE SEQUENCE</scope>
    <source>
        <strain evidence="1">ChiGjej2B2-7701</strain>
    </source>
</reference>
<name>A0A921IN65_9ACTN</name>
<evidence type="ECO:0000313" key="2">
    <source>
        <dbReference type="Proteomes" id="UP000746751"/>
    </source>
</evidence>
<evidence type="ECO:0000313" key="1">
    <source>
        <dbReference type="EMBL" id="HJG30359.1"/>
    </source>
</evidence>
<comment type="caution">
    <text evidence="1">The sequence shown here is derived from an EMBL/GenBank/DDBJ whole genome shotgun (WGS) entry which is preliminary data.</text>
</comment>
<proteinExistence type="predicted"/>
<accession>A0A921IN65</accession>
<organism evidence="1 2">
    <name type="scientific">Collinsella ihumii</name>
    <dbReference type="NCBI Taxonomy" id="1720204"/>
    <lineage>
        <taxon>Bacteria</taxon>
        <taxon>Bacillati</taxon>
        <taxon>Actinomycetota</taxon>
        <taxon>Coriobacteriia</taxon>
        <taxon>Coriobacteriales</taxon>
        <taxon>Coriobacteriaceae</taxon>
        <taxon>Collinsella</taxon>
    </lineage>
</organism>
<dbReference type="AlphaFoldDB" id="A0A921IN65"/>
<reference evidence="1" key="2">
    <citation type="submission" date="2021-09" db="EMBL/GenBank/DDBJ databases">
        <authorList>
            <person name="Gilroy R."/>
        </authorList>
    </citation>
    <scope>NUCLEOTIDE SEQUENCE</scope>
    <source>
        <strain evidence="1">ChiGjej2B2-7701</strain>
    </source>
</reference>
<dbReference type="EMBL" id="DYVF01000022">
    <property type="protein sequence ID" value="HJG30359.1"/>
    <property type="molecule type" value="Genomic_DNA"/>
</dbReference>